<dbReference type="Pfam" id="PF17851">
    <property type="entry name" value="GH43_C2"/>
    <property type="match status" value="4"/>
</dbReference>
<dbReference type="PANTHER" id="PTHR42812:SF12">
    <property type="entry name" value="BETA-XYLOSIDASE-RELATED"/>
    <property type="match status" value="1"/>
</dbReference>
<dbReference type="CDD" id="cd14948">
    <property type="entry name" value="BACON"/>
    <property type="match status" value="1"/>
</dbReference>
<accession>A0A7W9FDC5</accession>
<feature type="domain" description="Beta-xylosidase C-terminal Concanavalin A-like" evidence="3">
    <location>
        <begin position="890"/>
        <end position="1003"/>
    </location>
</feature>
<feature type="compositionally biased region" description="Pro residues" evidence="1">
    <location>
        <begin position="1347"/>
        <end position="1357"/>
    </location>
</feature>
<dbReference type="EMBL" id="JACHMU010000001">
    <property type="protein sequence ID" value="MBB5743368.1"/>
    <property type="molecule type" value="Genomic_DNA"/>
</dbReference>
<feature type="domain" description="Beta-xylosidase C-terminal Concanavalin A-like" evidence="3">
    <location>
        <begin position="1423"/>
        <end position="1530"/>
    </location>
</feature>
<dbReference type="SUPFAM" id="SSF49899">
    <property type="entry name" value="Concanavalin A-like lectins/glucanases"/>
    <property type="match status" value="4"/>
</dbReference>
<comment type="caution">
    <text evidence="5">The sequence shown here is derived from an EMBL/GenBank/DDBJ whole genome shotgun (WGS) entry which is preliminary data.</text>
</comment>
<feature type="region of interest" description="Disordered" evidence="1">
    <location>
        <begin position="1283"/>
        <end position="1364"/>
    </location>
</feature>
<evidence type="ECO:0000256" key="1">
    <source>
        <dbReference type="SAM" id="MobiDB-lite"/>
    </source>
</evidence>
<dbReference type="RefSeq" id="WP_184283204.1">
    <property type="nucleotide sequence ID" value="NZ_BAAAPG010000001.1"/>
</dbReference>
<feature type="region of interest" description="Disordered" evidence="1">
    <location>
        <begin position="854"/>
        <end position="873"/>
    </location>
</feature>
<feature type="compositionally biased region" description="Acidic residues" evidence="1">
    <location>
        <begin position="1308"/>
        <end position="1322"/>
    </location>
</feature>
<feature type="signal peptide" evidence="2">
    <location>
        <begin position="1"/>
        <end position="38"/>
    </location>
</feature>
<proteinExistence type="predicted"/>
<feature type="compositionally biased region" description="Pro residues" evidence="1">
    <location>
        <begin position="1040"/>
        <end position="1073"/>
    </location>
</feature>
<dbReference type="InterPro" id="IPR013320">
    <property type="entry name" value="ConA-like_dom_sf"/>
</dbReference>
<name>A0A7W9FDC5_9MICO</name>
<feature type="compositionally biased region" description="Polar residues" evidence="1">
    <location>
        <begin position="855"/>
        <end position="868"/>
    </location>
</feature>
<evidence type="ECO:0000313" key="5">
    <source>
        <dbReference type="EMBL" id="MBB5743368.1"/>
    </source>
</evidence>
<dbReference type="SUPFAM" id="SSF88713">
    <property type="entry name" value="Glycoside hydrolase/deacetylase"/>
    <property type="match status" value="1"/>
</dbReference>
<evidence type="ECO:0000259" key="4">
    <source>
        <dbReference type="Pfam" id="PF19190"/>
    </source>
</evidence>
<dbReference type="Pfam" id="PF19190">
    <property type="entry name" value="BACON_2"/>
    <property type="match status" value="2"/>
</dbReference>
<reference evidence="5 6" key="1">
    <citation type="submission" date="2020-08" db="EMBL/GenBank/DDBJ databases">
        <title>Sequencing the genomes of 1000 actinobacteria strains.</title>
        <authorList>
            <person name="Klenk H.-P."/>
        </authorList>
    </citation>
    <scope>NUCLEOTIDE SEQUENCE [LARGE SCALE GENOMIC DNA]</scope>
    <source>
        <strain evidence="5 6">DSM 24823</strain>
    </source>
</reference>
<feature type="region of interest" description="Disordered" evidence="1">
    <location>
        <begin position="1036"/>
        <end position="1077"/>
    </location>
</feature>
<dbReference type="PANTHER" id="PTHR42812">
    <property type="entry name" value="BETA-XYLOSIDASE"/>
    <property type="match status" value="1"/>
</dbReference>
<feature type="domain" description="BACON" evidence="4">
    <location>
        <begin position="104"/>
        <end position="167"/>
    </location>
</feature>
<gene>
    <name evidence="5" type="ORF">HD600_001865</name>
</gene>
<feature type="chain" id="PRO_5031389200" evidence="2">
    <location>
        <begin position="39"/>
        <end position="1567"/>
    </location>
</feature>
<dbReference type="InterPro" id="IPR011330">
    <property type="entry name" value="Glyco_hydro/deAcase_b/a-brl"/>
</dbReference>
<dbReference type="InterPro" id="IPR051795">
    <property type="entry name" value="Glycosyl_Hydrlase_43"/>
</dbReference>
<feature type="compositionally biased region" description="Pro residues" evidence="1">
    <location>
        <begin position="1330"/>
        <end position="1339"/>
    </location>
</feature>
<evidence type="ECO:0000259" key="3">
    <source>
        <dbReference type="Pfam" id="PF17851"/>
    </source>
</evidence>
<dbReference type="InterPro" id="IPR024361">
    <property type="entry name" value="BACON"/>
</dbReference>
<feature type="domain" description="BACON" evidence="4">
    <location>
        <begin position="530"/>
        <end position="592"/>
    </location>
</feature>
<evidence type="ECO:0000256" key="2">
    <source>
        <dbReference type="SAM" id="SignalP"/>
    </source>
</evidence>
<dbReference type="Gene3D" id="2.60.120.200">
    <property type="match status" value="4"/>
</dbReference>
<protein>
    <submittedName>
        <fullName evidence="5">Beta-xylosidase</fullName>
    </submittedName>
</protein>
<feature type="domain" description="Beta-xylosidase C-terminal Concanavalin A-like" evidence="3">
    <location>
        <begin position="1137"/>
        <end position="1247"/>
    </location>
</feature>
<keyword evidence="2" id="KW-0732">Signal</keyword>
<dbReference type="Proteomes" id="UP000517712">
    <property type="component" value="Unassembled WGS sequence"/>
</dbReference>
<keyword evidence="6" id="KW-1185">Reference proteome</keyword>
<dbReference type="Gene3D" id="2.60.40.10">
    <property type="entry name" value="Immunoglobulins"/>
    <property type="match status" value="1"/>
</dbReference>
<feature type="domain" description="Beta-xylosidase C-terminal Concanavalin A-like" evidence="3">
    <location>
        <begin position="670"/>
        <end position="781"/>
    </location>
</feature>
<sequence length="1567" mass="162237">MSSISRTRRTPYGRAGRMAGAVAVLLAATLSVPTGAQALPTRAAAPATSASTSSASPLVAASALASAPALTTEASARALTPALASAQTGGGMAALAAGDTSIVATPAQIVFNAVQGEECPAVQTVGVTTGTSAETGWRAVEDAAWLRASASGSTTPATVSLSAACATLPVGVHDTTLLVQDAGGATVTTVAVTAIVNESSPVRVATWRDGHRGAFSVSVDDGRDSGGAELAAHGMAGTFVMNGTTAPPTYPGLLSAGMELGSHLVSHYCSDVDDETWRYEMEANIAGVADVTGSAERVVSMVWPCGFTTLKAQAIASEYFMSTRGYNINALEDATPANFMNLKSYNSHEHTPFPPADLKTIVDGAQSSGKWANLVLHDFLNDDGAIAYAATKDVWSAPIGDVVKYIHQRDRTIVSGYSESADALDFDVRRLALTASRGRDFEPTFTAADTITMQVALPSGRHALAVSVGGTEVPFSTSQSAGVEFLTYSAPVSTQTQHTRVQLSDSTPPALTLSTTHLSASAVAGAVVPASSFTVTNSGRGTLQWSATTSTPWLTLSPSSGVNGGTVEVGYTATGLAVGTHTGTITVTAPGAVGSPKSIAVTLTVLPQGAQQYPFDYASRSELLADGWDFIARTPAGQPRNTERTSGLTVGYSPTGMTIPADVGDLWESLNNTRNSVFRDLPADWSRVELGVQFAPWGNHQQAGLVVYGDDDNYVQVTRNFNSWLGGNSVAFVSESQRVTTDRTTATASTSLRLRLERDGDTTLASFSADGGVSWVDAGSTTQTIAAPRLGIIVGANDSGGVAPPATITDAVVTRGQTPPDPEPGDPPATGAFAFDYASRSELLADGWDFIARTPSGQPRNTERTSGLTVGYSPTGMTIPADVGDLWESLNNTRNSVFRDLPADWSRVELGVQFAPWGNHQQAGLVVYGDDDNYVQVTRNFNSWLGGNSVAFVSESQRVTTERSDVLSATALRLRLEREAGVTTAWFSTDAGATWRQSGSTTQSITAPRLGIIVGANDSSGTAPVARITDAVVTAGSVPEDPPVEPSDPPVDPTDPTDPPEPPVDPTDPPEPPAMAGGVYAFDYGSRAELESDGWSFAARTAGGEVRDTAQSSGITYSESGTRVAAGTGDLWAGLNNTRNSLFRPLPSDWRTTELSLDFAPWGDYQQAGLVVYGSDDDYVQVTRNHNSGSGGHSVAFVSEIGGVATARAVTVSATELVLRLVRDGDRIEGSFSADGGVTWVLVGSAVQTVSAPQFGIIVGANESGGTAPEAVIREARIDAAAPPILERTAAPESDAGEAPEPERAPEPEQEPTPEQEPASEQEQERAPEPEPAPAPEPTPEQEPDPAPEPAPEPEPVPVTSTYSFGYGSRDAMLGDGWDFVARSADGQPRDTEQAAPDGVAYTPSGLIIPVSTGDLLGGADGTRNSVFRDLPEDWVTVQVAVDFAPTAGNQQAGIALYQNDDEYVQITRTIDQGSGENGVVMVTESGGAVAVPGTAATDATSVLLMLHREDGGVTGSYSVDGGASWSGVATVAQSISAPRLAIIVGGGDGGTDAPVATIVRATVTAG</sequence>
<dbReference type="Gene3D" id="3.20.20.370">
    <property type="entry name" value="Glycoside hydrolase/deacetylase"/>
    <property type="match status" value="1"/>
</dbReference>
<evidence type="ECO:0000313" key="6">
    <source>
        <dbReference type="Proteomes" id="UP000517712"/>
    </source>
</evidence>
<dbReference type="InterPro" id="IPR041542">
    <property type="entry name" value="GH43_C2"/>
</dbReference>
<dbReference type="GO" id="GO:0005975">
    <property type="term" value="P:carbohydrate metabolic process"/>
    <property type="evidence" value="ECO:0007669"/>
    <property type="project" value="InterPro"/>
</dbReference>
<organism evidence="5 6">
    <name type="scientific">Microbacterium ginsengiterrae</name>
    <dbReference type="NCBI Taxonomy" id="546115"/>
    <lineage>
        <taxon>Bacteria</taxon>
        <taxon>Bacillati</taxon>
        <taxon>Actinomycetota</taxon>
        <taxon>Actinomycetes</taxon>
        <taxon>Micrococcales</taxon>
        <taxon>Microbacteriaceae</taxon>
        <taxon>Microbacterium</taxon>
    </lineage>
</organism>
<dbReference type="InterPro" id="IPR013783">
    <property type="entry name" value="Ig-like_fold"/>
</dbReference>